<feature type="coiled-coil region" evidence="8">
    <location>
        <begin position="443"/>
        <end position="505"/>
    </location>
</feature>
<evidence type="ECO:0000256" key="3">
    <source>
        <dbReference type="ARBA" id="ARBA00022452"/>
    </source>
</evidence>
<evidence type="ECO:0000256" key="5">
    <source>
        <dbReference type="ARBA" id="ARBA00022729"/>
    </source>
</evidence>
<proteinExistence type="predicted"/>
<feature type="signal peptide" evidence="10">
    <location>
        <begin position="1"/>
        <end position="23"/>
    </location>
</feature>
<accession>A0AAN5K9D2</accession>
<protein>
    <submittedName>
        <fullName evidence="13">YadA-like family protein</fullName>
    </submittedName>
</protein>
<gene>
    <name evidence="12" type="ORF">C719_002551</name>
    <name evidence="13" type="ORF">JNA68_06975</name>
</gene>
<reference evidence="12 14" key="1">
    <citation type="submission" date="2018-08" db="EMBL/GenBank/DDBJ databases">
        <authorList>
            <consortium name="GenomeTrakr network: Whole genome sequencing for foodborne pathogen traceback"/>
        </authorList>
    </citation>
    <scope>NUCLEOTIDE SEQUENCE [LARGE SCALE GENOMIC DNA]</scope>
    <source>
        <strain evidence="12 14">AZ-TG73163</strain>
    </source>
</reference>
<keyword evidence="7" id="KW-0998">Cell outer membrane</keyword>
<dbReference type="RefSeq" id="WP_033814879.1">
    <property type="nucleotide sequence ID" value="NZ_CP055055.1"/>
</dbReference>
<keyword evidence="6" id="KW-0472">Membrane</keyword>
<feature type="chain" id="PRO_5042794153" evidence="10">
    <location>
        <begin position="24"/>
        <end position="579"/>
    </location>
</feature>
<dbReference type="Proteomes" id="UP000527548">
    <property type="component" value="Unassembled WGS sequence"/>
</dbReference>
<dbReference type="SUPFAM" id="SSF54523">
    <property type="entry name" value="Pili subunits"/>
    <property type="match status" value="1"/>
</dbReference>
<evidence type="ECO:0000256" key="4">
    <source>
        <dbReference type="ARBA" id="ARBA00022692"/>
    </source>
</evidence>
<dbReference type="Gene3D" id="3.30.1300.30">
    <property type="entry name" value="GSPII I/J protein-like"/>
    <property type="match status" value="1"/>
</dbReference>
<name>A0AAN5K9D2_ECOLX</name>
<dbReference type="Proteomes" id="UP000655659">
    <property type="component" value="Unassembled WGS sequence"/>
</dbReference>
<comment type="subcellular location">
    <subcellularLocation>
        <location evidence="2">Cell outer membrane</location>
    </subcellularLocation>
    <subcellularLocation>
        <location evidence="1">Cell surface</location>
    </subcellularLocation>
</comment>
<dbReference type="Pfam" id="PF03895">
    <property type="entry name" value="YadA_anchor"/>
    <property type="match status" value="1"/>
</dbReference>
<evidence type="ECO:0000256" key="1">
    <source>
        <dbReference type="ARBA" id="ARBA00004241"/>
    </source>
</evidence>
<feature type="domain" description="Trimeric autotransporter adhesin YadA-like C-terminal membrane anchor" evidence="11">
    <location>
        <begin position="520"/>
        <end position="579"/>
    </location>
</feature>
<reference evidence="13" key="2">
    <citation type="submission" date="2021-01" db="EMBL/GenBank/DDBJ databases">
        <title>Genomes of Escherichia coli STEC strains from raw meat-based diets for companion animals.</title>
        <authorList>
            <person name="Stevens M.J.A."/>
            <person name="Stephan R."/>
        </authorList>
    </citation>
    <scope>NUCLEOTIDE SEQUENCE</scope>
    <source>
        <strain evidence="13">ATC7-7</strain>
    </source>
</reference>
<evidence type="ECO:0000256" key="10">
    <source>
        <dbReference type="SAM" id="SignalP"/>
    </source>
</evidence>
<evidence type="ECO:0000313" key="13">
    <source>
        <dbReference type="EMBL" id="MBL6202950.1"/>
    </source>
</evidence>
<dbReference type="GO" id="GO:0009986">
    <property type="term" value="C:cell surface"/>
    <property type="evidence" value="ECO:0007669"/>
    <property type="project" value="UniProtKB-SubCell"/>
</dbReference>
<feature type="region of interest" description="Disordered" evidence="9">
    <location>
        <begin position="189"/>
        <end position="222"/>
    </location>
</feature>
<evidence type="ECO:0000256" key="9">
    <source>
        <dbReference type="SAM" id="MobiDB-lite"/>
    </source>
</evidence>
<evidence type="ECO:0000256" key="2">
    <source>
        <dbReference type="ARBA" id="ARBA00004442"/>
    </source>
</evidence>
<evidence type="ECO:0000256" key="7">
    <source>
        <dbReference type="ARBA" id="ARBA00023237"/>
    </source>
</evidence>
<dbReference type="InterPro" id="IPR045584">
    <property type="entry name" value="Pilin-like"/>
</dbReference>
<dbReference type="EMBL" id="JAETYU010000007">
    <property type="protein sequence ID" value="MBL6202950.1"/>
    <property type="molecule type" value="Genomic_DNA"/>
</dbReference>
<dbReference type="AlphaFoldDB" id="A0AAN5K9D2"/>
<evidence type="ECO:0000256" key="8">
    <source>
        <dbReference type="SAM" id="Coils"/>
    </source>
</evidence>
<comment type="caution">
    <text evidence="13">The sequence shown here is derived from an EMBL/GenBank/DDBJ whole genome shotgun (WGS) entry which is preliminary data.</text>
</comment>
<keyword evidence="5 10" id="KW-0732">Signal</keyword>
<evidence type="ECO:0000313" key="12">
    <source>
        <dbReference type="EMBL" id="EFM0253363.1"/>
    </source>
</evidence>
<organism evidence="13 15">
    <name type="scientific">Escherichia coli</name>
    <dbReference type="NCBI Taxonomy" id="562"/>
    <lineage>
        <taxon>Bacteria</taxon>
        <taxon>Pseudomonadati</taxon>
        <taxon>Pseudomonadota</taxon>
        <taxon>Gammaproteobacteria</taxon>
        <taxon>Enterobacterales</taxon>
        <taxon>Enterobacteriaceae</taxon>
        <taxon>Escherichia</taxon>
    </lineage>
</organism>
<dbReference type="EMBL" id="AATJOC010000008">
    <property type="protein sequence ID" value="EFM0253363.1"/>
    <property type="molecule type" value="Genomic_DNA"/>
</dbReference>
<sequence>MKSVKLSLLAVVVATIVSPSAFADDTFEAAATELTAIHPGMSHDEIDQKINRFMIRTGNTEAAQDYLFSHGYMDPQTGDNIYPASTAVQTDSNITDQNQADRDAAQDTAIQNAHNIASIAAANADDAKKALTTAQSAIDANKGAIADTQKDVADVKASAAHANTNANTALMNGLKLSGAVSDNKNQIEKNSSSIAEQQEQMALSEQNQIHRDAAQDSSIQDAQHSANWASLKADDAHHAIMVAQTDIDANKSAISDTQKDVAAVRTDVSAMKDDVADVKASADHANANANTALMNGQKLSGVVSDNKNQIEKNSTAITEQQEQITATQKTVAATGDVKTAARYQSMINALQTATADAQQSQSEAQQTQITEQQKQIAATEKTVAAIGDPQSTAHYQKMINAKLTAQNEANERSTADQEQRINELASNVATQQQIDSVQYGEQIRNLAQDSAQAHEQIESLTQDSAQTHQQLTNTQKRVADNSQQINSLNNNFSSLKHEVEDNRKEANAGIASAVAIASQPQVKTGDFMMVSAGAGTFNNESAVSVGASFNAGIHTVIKAGVSADTQSDFGAGVGVGYSF</sequence>
<evidence type="ECO:0000259" key="11">
    <source>
        <dbReference type="Pfam" id="PF03895"/>
    </source>
</evidence>
<feature type="compositionally biased region" description="Polar residues" evidence="9">
    <location>
        <begin position="189"/>
        <end position="207"/>
    </location>
</feature>
<evidence type="ECO:0000256" key="6">
    <source>
        <dbReference type="ARBA" id="ARBA00023136"/>
    </source>
</evidence>
<dbReference type="GO" id="GO:0009279">
    <property type="term" value="C:cell outer membrane"/>
    <property type="evidence" value="ECO:0007669"/>
    <property type="project" value="UniProtKB-SubCell"/>
</dbReference>
<dbReference type="InterPro" id="IPR005594">
    <property type="entry name" value="YadA_C"/>
</dbReference>
<keyword evidence="8" id="KW-0175">Coiled coil</keyword>
<evidence type="ECO:0000313" key="14">
    <source>
        <dbReference type="Proteomes" id="UP000527548"/>
    </source>
</evidence>
<evidence type="ECO:0000313" key="15">
    <source>
        <dbReference type="Proteomes" id="UP000655659"/>
    </source>
</evidence>
<keyword evidence="3" id="KW-1134">Transmembrane beta strand</keyword>
<keyword evidence="4" id="KW-0812">Transmembrane</keyword>